<keyword evidence="5" id="KW-1133">Transmembrane helix</keyword>
<keyword evidence="3" id="KW-0812">Transmembrane</keyword>
<dbReference type="Pfam" id="PF22599">
    <property type="entry name" value="SecDF_P1_head"/>
    <property type="match status" value="1"/>
</dbReference>
<evidence type="ECO:0000256" key="3">
    <source>
        <dbReference type="ARBA" id="ARBA00022692"/>
    </source>
</evidence>
<dbReference type="RefSeq" id="WP_380121879.1">
    <property type="nucleotide sequence ID" value="NZ_JBHSIU010000046.1"/>
</dbReference>
<dbReference type="Gene3D" id="3.30.1360.200">
    <property type="match status" value="1"/>
</dbReference>
<dbReference type="EMBL" id="JBHSIU010000046">
    <property type="protein sequence ID" value="MFC5003138.1"/>
    <property type="molecule type" value="Genomic_DNA"/>
</dbReference>
<reference evidence="10" key="1">
    <citation type="journal article" date="2019" name="Int. J. Syst. Evol. Microbiol.">
        <title>The Global Catalogue of Microorganisms (GCM) 10K type strain sequencing project: providing services to taxonomists for standard genome sequencing and annotation.</title>
        <authorList>
            <consortium name="The Broad Institute Genomics Platform"/>
            <consortium name="The Broad Institute Genome Sequencing Center for Infectious Disease"/>
            <person name="Wu L."/>
            <person name="Ma J."/>
        </authorList>
    </citation>
    <scope>NUCLEOTIDE SEQUENCE [LARGE SCALE GENOMIC DNA]</scope>
    <source>
        <strain evidence="10">CGMCC 4.7152</strain>
    </source>
</reference>
<feature type="domain" description="SecDF P1 head subdomain" evidence="8">
    <location>
        <begin position="214"/>
        <end position="310"/>
    </location>
</feature>
<proteinExistence type="predicted"/>
<keyword evidence="6" id="KW-0811">Translocation</keyword>
<evidence type="ECO:0000256" key="7">
    <source>
        <dbReference type="ARBA" id="ARBA00023136"/>
    </source>
</evidence>
<sequence length="318" mass="32135">MALRGRQAIVLVAAMVAVLAIAVAGIALVLSRVGGGGPVVTLTVTASDPGTGSDSGDLEVTRAMVLARMKAARLEDPSVTLSDRQLVLSARGTTPEQLRALTRPGRLHLRRVAAAADGSGTATTTLPAPTSTPAIAATLGEAYQAAAAVTTEQQAQALPASVRAAFAALPPQDVATLPAQMRLLIPEIRCAQLATRPADVAGEPVVACEGPVKLLLDPATVTGADISAAKASRSDQGTWVVTASFKPDGQAKFTNLSKSLADTQGRLAIVLDNVLISAPQMAGVITGDVQVSGMFTESQAQALAAQLGGGGELPVTLS</sequence>
<evidence type="ECO:0000256" key="6">
    <source>
        <dbReference type="ARBA" id="ARBA00023010"/>
    </source>
</evidence>
<keyword evidence="1" id="KW-0813">Transport</keyword>
<dbReference type="PANTHER" id="PTHR30081:SF1">
    <property type="entry name" value="PROTEIN TRANSLOCASE SUBUNIT SECD"/>
    <property type="match status" value="1"/>
</dbReference>
<evidence type="ECO:0000256" key="1">
    <source>
        <dbReference type="ARBA" id="ARBA00022448"/>
    </source>
</evidence>
<protein>
    <recommendedName>
        <fullName evidence="8">SecDF P1 head subdomain domain-containing protein</fullName>
    </recommendedName>
</protein>
<keyword evidence="4" id="KW-0653">Protein transport</keyword>
<keyword evidence="10" id="KW-1185">Reference proteome</keyword>
<evidence type="ECO:0000256" key="4">
    <source>
        <dbReference type="ARBA" id="ARBA00022927"/>
    </source>
</evidence>
<comment type="caution">
    <text evidence="9">The sequence shown here is derived from an EMBL/GenBank/DDBJ whole genome shotgun (WGS) entry which is preliminary data.</text>
</comment>
<evidence type="ECO:0000256" key="2">
    <source>
        <dbReference type="ARBA" id="ARBA00022475"/>
    </source>
</evidence>
<organism evidence="9 10">
    <name type="scientific">Dactylosporangium cerinum</name>
    <dbReference type="NCBI Taxonomy" id="1434730"/>
    <lineage>
        <taxon>Bacteria</taxon>
        <taxon>Bacillati</taxon>
        <taxon>Actinomycetota</taxon>
        <taxon>Actinomycetes</taxon>
        <taxon>Micromonosporales</taxon>
        <taxon>Micromonosporaceae</taxon>
        <taxon>Dactylosporangium</taxon>
    </lineage>
</organism>
<gene>
    <name evidence="9" type="ORF">ACFPIJ_35565</name>
</gene>
<keyword evidence="2" id="KW-1003">Cell membrane</keyword>
<dbReference type="InterPro" id="IPR054384">
    <property type="entry name" value="SecDF_P1_head"/>
</dbReference>
<evidence type="ECO:0000259" key="8">
    <source>
        <dbReference type="Pfam" id="PF22599"/>
    </source>
</evidence>
<evidence type="ECO:0000313" key="10">
    <source>
        <dbReference type="Proteomes" id="UP001595912"/>
    </source>
</evidence>
<dbReference type="InterPro" id="IPR022813">
    <property type="entry name" value="SecD/SecF_arch_bac"/>
</dbReference>
<dbReference type="Proteomes" id="UP001595912">
    <property type="component" value="Unassembled WGS sequence"/>
</dbReference>
<evidence type="ECO:0000256" key="5">
    <source>
        <dbReference type="ARBA" id="ARBA00022989"/>
    </source>
</evidence>
<dbReference type="PANTHER" id="PTHR30081">
    <property type="entry name" value="PROTEIN-EXPORT MEMBRANE PROTEIN SEC"/>
    <property type="match status" value="1"/>
</dbReference>
<evidence type="ECO:0000313" key="9">
    <source>
        <dbReference type="EMBL" id="MFC5003138.1"/>
    </source>
</evidence>
<keyword evidence="7" id="KW-0472">Membrane</keyword>
<accession>A0ABV9W776</accession>
<name>A0ABV9W776_9ACTN</name>